<gene>
    <name evidence="1" type="ORF">MSG28_011742</name>
</gene>
<protein>
    <submittedName>
        <fullName evidence="1">Uncharacterized protein</fullName>
    </submittedName>
</protein>
<name>A0ACC0KLR6_CHOFU</name>
<sequence>MKTILVLLGVVSLVYGRNLGNQLALKNHHRYGFGLKRCVNMWDDGCTNGQLGGAGSDDYYLGGSFNPGKRCVNMWDDGCTNGQLGGSGES</sequence>
<dbReference type="Proteomes" id="UP001064048">
    <property type="component" value="Chromosome 20"/>
</dbReference>
<comment type="caution">
    <text evidence="1">The sequence shown here is derived from an EMBL/GenBank/DDBJ whole genome shotgun (WGS) entry which is preliminary data.</text>
</comment>
<evidence type="ECO:0000313" key="1">
    <source>
        <dbReference type="EMBL" id="KAI8437414.1"/>
    </source>
</evidence>
<accession>A0ACC0KLR6</accession>
<evidence type="ECO:0000313" key="2">
    <source>
        <dbReference type="Proteomes" id="UP001064048"/>
    </source>
</evidence>
<keyword evidence="2" id="KW-1185">Reference proteome</keyword>
<proteinExistence type="predicted"/>
<organism evidence="1 2">
    <name type="scientific">Choristoneura fumiferana</name>
    <name type="common">Spruce budworm moth</name>
    <name type="synonym">Archips fumiferana</name>
    <dbReference type="NCBI Taxonomy" id="7141"/>
    <lineage>
        <taxon>Eukaryota</taxon>
        <taxon>Metazoa</taxon>
        <taxon>Ecdysozoa</taxon>
        <taxon>Arthropoda</taxon>
        <taxon>Hexapoda</taxon>
        <taxon>Insecta</taxon>
        <taxon>Pterygota</taxon>
        <taxon>Neoptera</taxon>
        <taxon>Endopterygota</taxon>
        <taxon>Lepidoptera</taxon>
        <taxon>Glossata</taxon>
        <taxon>Ditrysia</taxon>
        <taxon>Tortricoidea</taxon>
        <taxon>Tortricidae</taxon>
        <taxon>Tortricinae</taxon>
        <taxon>Choristoneura</taxon>
    </lineage>
</organism>
<reference evidence="1 2" key="1">
    <citation type="journal article" date="2022" name="Genome Biol. Evol.">
        <title>The Spruce Budworm Genome: Reconstructing the Evolutionary History of Antifreeze Proteins.</title>
        <authorList>
            <person name="Beliveau C."/>
            <person name="Gagne P."/>
            <person name="Picq S."/>
            <person name="Vernygora O."/>
            <person name="Keeling C.I."/>
            <person name="Pinkney K."/>
            <person name="Doucet D."/>
            <person name="Wen F."/>
            <person name="Johnston J.S."/>
            <person name="Maaroufi H."/>
            <person name="Boyle B."/>
            <person name="Laroche J."/>
            <person name="Dewar K."/>
            <person name="Juretic N."/>
            <person name="Blackburn G."/>
            <person name="Nisole A."/>
            <person name="Brunet B."/>
            <person name="Brandao M."/>
            <person name="Lumley L."/>
            <person name="Duan J."/>
            <person name="Quan G."/>
            <person name="Lucarotti C.J."/>
            <person name="Roe A.D."/>
            <person name="Sperling F.A.H."/>
            <person name="Levesque R.C."/>
            <person name="Cusson M."/>
        </authorList>
    </citation>
    <scope>NUCLEOTIDE SEQUENCE [LARGE SCALE GENOMIC DNA]</scope>
    <source>
        <strain evidence="1">Glfc:IPQL:Cfum</strain>
    </source>
</reference>
<dbReference type="EMBL" id="CM046120">
    <property type="protein sequence ID" value="KAI8437414.1"/>
    <property type="molecule type" value="Genomic_DNA"/>
</dbReference>